<dbReference type="PANTHER" id="PTHR48069:SF3">
    <property type="entry name" value="DIHYDROFOLATE REDUCTASE"/>
    <property type="match status" value="1"/>
</dbReference>
<comment type="function">
    <text evidence="7 8">Key enzyme in folate metabolism. Catalyzes an essential reaction for de novo glycine and purine synthesis, and for DNA precursor synthesis.</text>
</comment>
<dbReference type="Pfam" id="PF00186">
    <property type="entry name" value="DHFR_1"/>
    <property type="match status" value="1"/>
</dbReference>
<keyword evidence="6 8" id="KW-0560">Oxidoreductase</keyword>
<evidence type="ECO:0000256" key="7">
    <source>
        <dbReference type="ARBA" id="ARBA00025067"/>
    </source>
</evidence>
<feature type="domain" description="DHFR" evidence="10">
    <location>
        <begin position="2"/>
        <end position="168"/>
    </location>
</feature>
<comment type="catalytic activity">
    <reaction evidence="8">
        <text>(6S)-5,6,7,8-tetrahydrofolate + NADP(+) = 7,8-dihydrofolate + NADPH + H(+)</text>
        <dbReference type="Rhea" id="RHEA:15009"/>
        <dbReference type="ChEBI" id="CHEBI:15378"/>
        <dbReference type="ChEBI" id="CHEBI:57451"/>
        <dbReference type="ChEBI" id="CHEBI:57453"/>
        <dbReference type="ChEBI" id="CHEBI:57783"/>
        <dbReference type="ChEBI" id="CHEBI:58349"/>
        <dbReference type="EC" id="1.5.1.3"/>
    </reaction>
</comment>
<evidence type="ECO:0000259" key="10">
    <source>
        <dbReference type="PROSITE" id="PS51330"/>
    </source>
</evidence>
<comment type="similarity">
    <text evidence="2 8 9">Belongs to the dihydrofolate reductase family.</text>
</comment>
<evidence type="ECO:0000256" key="9">
    <source>
        <dbReference type="RuleBase" id="RU004474"/>
    </source>
</evidence>
<evidence type="ECO:0000256" key="5">
    <source>
        <dbReference type="ARBA" id="ARBA00022857"/>
    </source>
</evidence>
<dbReference type="SUPFAM" id="SSF53597">
    <property type="entry name" value="Dihydrofolate reductase-like"/>
    <property type="match status" value="1"/>
</dbReference>
<dbReference type="CDD" id="cd00209">
    <property type="entry name" value="DHFR"/>
    <property type="match status" value="1"/>
</dbReference>
<dbReference type="PANTHER" id="PTHR48069">
    <property type="entry name" value="DIHYDROFOLATE REDUCTASE"/>
    <property type="match status" value="1"/>
</dbReference>
<dbReference type="FunFam" id="3.40.430.10:FF:000001">
    <property type="entry name" value="Dihydrofolate reductase"/>
    <property type="match status" value="1"/>
</dbReference>
<protein>
    <recommendedName>
        <fullName evidence="3 8">Dihydrofolate reductase</fullName>
        <ecNumber evidence="3 8">1.5.1.3</ecNumber>
    </recommendedName>
</protein>
<dbReference type="GO" id="GO:0046654">
    <property type="term" value="P:tetrahydrofolate biosynthetic process"/>
    <property type="evidence" value="ECO:0007669"/>
    <property type="project" value="InterPro"/>
</dbReference>
<evidence type="ECO:0000256" key="1">
    <source>
        <dbReference type="ARBA" id="ARBA00004903"/>
    </source>
</evidence>
<dbReference type="GO" id="GO:0006730">
    <property type="term" value="P:one-carbon metabolic process"/>
    <property type="evidence" value="ECO:0007669"/>
    <property type="project" value="UniProtKB-KW"/>
</dbReference>
<dbReference type="EC" id="1.5.1.3" evidence="3 8"/>
<dbReference type="GO" id="GO:0070401">
    <property type="term" value="F:NADP+ binding"/>
    <property type="evidence" value="ECO:0007669"/>
    <property type="project" value="UniProtKB-ARBA"/>
</dbReference>
<comment type="pathway">
    <text evidence="1 8">Cofactor biosynthesis; tetrahydrofolate biosynthesis; 5,6,7,8-tetrahydrofolate from 7,8-dihydrofolate: step 1/1.</text>
</comment>
<evidence type="ECO:0000256" key="8">
    <source>
        <dbReference type="PIRNR" id="PIRNR000194"/>
    </source>
</evidence>
<dbReference type="GO" id="GO:0004146">
    <property type="term" value="F:dihydrofolate reductase activity"/>
    <property type="evidence" value="ECO:0007669"/>
    <property type="project" value="UniProtKB-EC"/>
</dbReference>
<dbReference type="Gene3D" id="3.40.430.10">
    <property type="entry name" value="Dihydrofolate Reductase, subunit A"/>
    <property type="match status" value="1"/>
</dbReference>
<dbReference type="InterPro" id="IPR024072">
    <property type="entry name" value="DHFR-like_dom_sf"/>
</dbReference>
<evidence type="ECO:0000313" key="11">
    <source>
        <dbReference type="EMBL" id="XCG51648.1"/>
    </source>
</evidence>
<proteinExistence type="inferred from homology"/>
<dbReference type="PROSITE" id="PS51330">
    <property type="entry name" value="DHFR_2"/>
    <property type="match status" value="1"/>
</dbReference>
<reference evidence="11" key="1">
    <citation type="submission" date="2024-06" db="EMBL/GenBank/DDBJ databases">
        <title>Mesorhizobium karijinii sp. nov., a symbiont of the iconic Swainsona formosa from arid Australia.</title>
        <authorList>
            <person name="Hill Y.J."/>
            <person name="Watkin E.L.J."/>
            <person name="O'Hara G.W."/>
            <person name="Terpolilli J."/>
            <person name="Tye M.L."/>
            <person name="Kohlmeier M.G."/>
        </authorList>
    </citation>
    <scope>NUCLEOTIDE SEQUENCE</scope>
    <source>
        <strain evidence="11">WSM2240</strain>
    </source>
</reference>
<dbReference type="GO" id="GO:0046655">
    <property type="term" value="P:folic acid metabolic process"/>
    <property type="evidence" value="ECO:0007669"/>
    <property type="project" value="TreeGrafter"/>
</dbReference>
<sequence>MDIAIYVAIAENGVIGRKGGLPWRLSSDLKRFKADTMGKPIVMGRKTWESFPKRPLPGRLNIVVTRDPTFRAEGAETVHSLDEAIALARARGRCMAGADEICVIGGGEIYRQALPLADRLHVTHVLAEVEGDTRFPDIDSDVWQAVRVVDVPAGEKDSHATRYTVYERRGSVH</sequence>
<dbReference type="PROSITE" id="PS00075">
    <property type="entry name" value="DHFR_1"/>
    <property type="match status" value="1"/>
</dbReference>
<dbReference type="InterPro" id="IPR012259">
    <property type="entry name" value="DHFR"/>
</dbReference>
<dbReference type="RefSeq" id="WP_353645915.1">
    <property type="nucleotide sequence ID" value="NZ_CP159253.1"/>
</dbReference>
<evidence type="ECO:0000256" key="3">
    <source>
        <dbReference type="ARBA" id="ARBA00012856"/>
    </source>
</evidence>
<dbReference type="PIRSF" id="PIRSF000194">
    <property type="entry name" value="DHFR"/>
    <property type="match status" value="1"/>
</dbReference>
<keyword evidence="4 8" id="KW-0554">One-carbon metabolism</keyword>
<dbReference type="InterPro" id="IPR017925">
    <property type="entry name" value="DHFR_CS"/>
</dbReference>
<keyword evidence="5 8" id="KW-0521">NADP</keyword>
<dbReference type="AlphaFoldDB" id="A0AAU8CXN6"/>
<dbReference type="EMBL" id="CP159253">
    <property type="protein sequence ID" value="XCG51648.1"/>
    <property type="molecule type" value="Genomic_DNA"/>
</dbReference>
<accession>A0AAU8CXN6</accession>
<evidence type="ECO:0000256" key="2">
    <source>
        <dbReference type="ARBA" id="ARBA00009539"/>
    </source>
</evidence>
<gene>
    <name evidence="11" type="ORF">ABVK50_16770</name>
</gene>
<dbReference type="PRINTS" id="PR00070">
    <property type="entry name" value="DHFR"/>
</dbReference>
<dbReference type="GO" id="GO:0005829">
    <property type="term" value="C:cytosol"/>
    <property type="evidence" value="ECO:0007669"/>
    <property type="project" value="TreeGrafter"/>
</dbReference>
<dbReference type="InterPro" id="IPR001796">
    <property type="entry name" value="DHFR_dom"/>
</dbReference>
<evidence type="ECO:0000256" key="4">
    <source>
        <dbReference type="ARBA" id="ARBA00022563"/>
    </source>
</evidence>
<evidence type="ECO:0000256" key="6">
    <source>
        <dbReference type="ARBA" id="ARBA00023002"/>
    </source>
</evidence>
<organism evidence="11">
    <name type="scientific">Mesorhizobium sp. WSM2240</name>
    <dbReference type="NCBI Taxonomy" id="3228851"/>
    <lineage>
        <taxon>Bacteria</taxon>
        <taxon>Pseudomonadati</taxon>
        <taxon>Pseudomonadota</taxon>
        <taxon>Alphaproteobacteria</taxon>
        <taxon>Hyphomicrobiales</taxon>
        <taxon>Phyllobacteriaceae</taxon>
        <taxon>Mesorhizobium</taxon>
    </lineage>
</organism>
<name>A0AAU8CXN6_9HYPH</name>
<dbReference type="GO" id="GO:0046452">
    <property type="term" value="P:dihydrofolate metabolic process"/>
    <property type="evidence" value="ECO:0007669"/>
    <property type="project" value="TreeGrafter"/>
</dbReference>